<reference evidence="1" key="1">
    <citation type="submission" date="2019-10" db="EMBL/GenBank/DDBJ databases">
        <authorList>
            <consortium name="DOE Joint Genome Institute"/>
            <person name="Kuo A."/>
            <person name="Miyauchi S."/>
            <person name="Kiss E."/>
            <person name="Drula E."/>
            <person name="Kohler A."/>
            <person name="Sanchez-Garcia M."/>
            <person name="Andreopoulos B."/>
            <person name="Barry K.W."/>
            <person name="Bonito G."/>
            <person name="Buee M."/>
            <person name="Carver A."/>
            <person name="Chen C."/>
            <person name="Cichocki N."/>
            <person name="Clum A."/>
            <person name="Culley D."/>
            <person name="Crous P.W."/>
            <person name="Fauchery L."/>
            <person name="Girlanda M."/>
            <person name="Hayes R."/>
            <person name="Keri Z."/>
            <person name="Labutti K."/>
            <person name="Lipzen A."/>
            <person name="Lombard V."/>
            <person name="Magnuson J."/>
            <person name="Maillard F."/>
            <person name="Morin E."/>
            <person name="Murat C."/>
            <person name="Nolan M."/>
            <person name="Ohm R."/>
            <person name="Pangilinan J."/>
            <person name="Pereira M."/>
            <person name="Perotto S."/>
            <person name="Peter M."/>
            <person name="Riley R."/>
            <person name="Sitrit Y."/>
            <person name="Stielow B."/>
            <person name="Szollosi G."/>
            <person name="Zifcakova L."/>
            <person name="Stursova M."/>
            <person name="Spatafora J.W."/>
            <person name="Tedersoo L."/>
            <person name="Vaario L.-M."/>
            <person name="Yamada A."/>
            <person name="Yan M."/>
            <person name="Wang P."/>
            <person name="Xu J."/>
            <person name="Bruns T."/>
            <person name="Baldrian P."/>
            <person name="Vilgalys R."/>
            <person name="Henrissat B."/>
            <person name="Grigoriev I.V."/>
            <person name="Hibbett D."/>
            <person name="Nagy L.G."/>
            <person name="Martin F.M."/>
        </authorList>
    </citation>
    <scope>NUCLEOTIDE SEQUENCE</scope>
    <source>
        <strain evidence="1">P2</strain>
    </source>
</reference>
<proteinExistence type="predicted"/>
<keyword evidence="2" id="KW-1185">Reference proteome</keyword>
<name>A0ACB6ZGJ7_THEGA</name>
<protein>
    <submittedName>
        <fullName evidence="1">Glycosyltransferase family 24 protein</fullName>
    </submittedName>
</protein>
<evidence type="ECO:0000313" key="1">
    <source>
        <dbReference type="EMBL" id="KAF9648458.1"/>
    </source>
</evidence>
<dbReference type="EMBL" id="MU118013">
    <property type="protein sequence ID" value="KAF9648458.1"/>
    <property type="molecule type" value="Genomic_DNA"/>
</dbReference>
<dbReference type="Proteomes" id="UP000886501">
    <property type="component" value="Unassembled WGS sequence"/>
</dbReference>
<gene>
    <name evidence="1" type="ORF">BDM02DRAFT_3096442</name>
</gene>
<comment type="caution">
    <text evidence="1">The sequence shown here is derived from an EMBL/GenBank/DDBJ whole genome shotgun (WGS) entry which is preliminary data.</text>
</comment>
<sequence>MRLLRVLLHTVPVYLAGAATLSPPVKVTVETSWPASPPLLEILESISTENEHAFFPLLDTLTDPNTPPSVHTLTAEAIHGLAVETTLRLGLLPKAASLAFADINLALHVATPKIEAFYQHYADHHGNKELGEGCESWVDWYGQVVCDLETLEKLADVDTIDEATSHTAFPRPHILPFDHVYPPGKALKRPPRTAIFYASVDSKNFRNLHSHLHQLATSKSPRIEYVLRYVTPKERDSEKKATLSGYGIALDLKRTDYLALDDRHLSTSSDKEIIDTSLEGLPSAGDLILDLLQAYPTKVSADHSKPLTSDELSGFAEIGIQAAQLLSDSRSPLVALEQLSQNFPKYASSVARRVNPKKELKEEIGGNARIAQPGLSAIWLNGLQLQETQINPLSLLKVLRQERDIMSSLTSLGLTPEHAVELVSHESILAAQREGGAVEGIFDASDREEGGDVIVWWNNIEKDQMYAPWSDNMQMLLRPIHPREFHSIKRNIFNIITIVDITSTNALGFVSATIMNLINRGYPFRFGLIPIVETEGSLKMARLLYWLNDAYGTQMAMMFLRRVSTLVFYANTQQTALDLDILKREFAKLLMEEKPLKAKTETDFDFITTKGTDIPLEKIQQYTKRLGISLGSTPDGEVFINGKPVQMSGQFLQHLQVEIGSQIQYLQEQLYLGTLSNDIADMSVYFYDLPTSRKRRNKLVYPSGMLSNAQLTSLPQLFEVTGFKAKAGSYLQYPECKDTPLVTSYVIADFDTEDGLSLLREAVESLEADSSTRIAFLHNPANIDDIDAVQPTVSILLSHLHTQGLFSSTSPSELLAAVGLAPPPPRENESQTTLTQESVIDKLTKNNGSKGDSKKWYRDYVLSSSLVAREIGLRPGQQALIVNGRVVGPFSRGDMIADDLKGLTAFELKKRAQPVVDALKAVYPTMELADRDTYSNIVAMATSVISTIQLPDPDQPALMNTQPRFRRRGYLLLDGNHTRFTFGGDSTAIFNFGVVLDPLSESAQKWSSLLLWLLNIPGVSVDLRIHPNMYTEVPLKRFYRYNLRSSAVYDHDGQESASHALFTGLPLEPIYTLATDVPQAWLVRPRQAPHDLDNIQLYAIPSKDRAKGIHAIFGLDYLVIEGHARDTLTSTPPRGLQLQLMTNDSTVIADTQVVANLGYLQFRAKPGVFRLEIRPGRGREVFTMESVGNNGWNSPNVEEVGSEITLTSFDGVTLYPRMARIPGMEREDVLPPPDTAGGPSGPSIMDRVSSCSPEAGGGSKGMVSVKPQADINIFTVASGLLYEAGFRDRFASIMILSVLRNTNSTVKFWFIENFLSPSFLEFIPHFAQEYGFQYELVTYKWPSWLRAQKEKQRIIWAYKILFLDVLFPMDLKKVIFVDADQIVRTDLKELVDLDLHGAPYGYTPMGDDNVEMEGFRFWKTGYWAQFLQGLPYHISALYVVDLVRFRQMAAGDMLRGHYQQLSADPNSLANLDQDLPNNLQRDVPIFSLPEDWLWCETWCSKDRLDRAKTIDLCQNPLTKEPKLARARKIPEWEEYDSEIAKFAQQLSREGRLQSDIAAADSNVLASAAAGTLETPPEGVQRNGVEEGERVRDEL</sequence>
<reference evidence="1" key="2">
    <citation type="journal article" date="2020" name="Nat. Commun.">
        <title>Large-scale genome sequencing of mycorrhizal fungi provides insights into the early evolution of symbiotic traits.</title>
        <authorList>
            <person name="Miyauchi S."/>
            <person name="Kiss E."/>
            <person name="Kuo A."/>
            <person name="Drula E."/>
            <person name="Kohler A."/>
            <person name="Sanchez-Garcia M."/>
            <person name="Morin E."/>
            <person name="Andreopoulos B."/>
            <person name="Barry K.W."/>
            <person name="Bonito G."/>
            <person name="Buee M."/>
            <person name="Carver A."/>
            <person name="Chen C."/>
            <person name="Cichocki N."/>
            <person name="Clum A."/>
            <person name="Culley D."/>
            <person name="Crous P.W."/>
            <person name="Fauchery L."/>
            <person name="Girlanda M."/>
            <person name="Hayes R.D."/>
            <person name="Keri Z."/>
            <person name="LaButti K."/>
            <person name="Lipzen A."/>
            <person name="Lombard V."/>
            <person name="Magnuson J."/>
            <person name="Maillard F."/>
            <person name="Murat C."/>
            <person name="Nolan M."/>
            <person name="Ohm R.A."/>
            <person name="Pangilinan J."/>
            <person name="Pereira M.F."/>
            <person name="Perotto S."/>
            <person name="Peter M."/>
            <person name="Pfister S."/>
            <person name="Riley R."/>
            <person name="Sitrit Y."/>
            <person name="Stielow J.B."/>
            <person name="Szollosi G."/>
            <person name="Zifcakova L."/>
            <person name="Stursova M."/>
            <person name="Spatafora J.W."/>
            <person name="Tedersoo L."/>
            <person name="Vaario L.M."/>
            <person name="Yamada A."/>
            <person name="Yan M."/>
            <person name="Wang P."/>
            <person name="Xu J."/>
            <person name="Bruns T."/>
            <person name="Baldrian P."/>
            <person name="Vilgalys R."/>
            <person name="Dunand C."/>
            <person name="Henrissat B."/>
            <person name="Grigoriev I.V."/>
            <person name="Hibbett D."/>
            <person name="Nagy L.G."/>
            <person name="Martin F.M."/>
        </authorList>
    </citation>
    <scope>NUCLEOTIDE SEQUENCE</scope>
    <source>
        <strain evidence="1">P2</strain>
    </source>
</reference>
<evidence type="ECO:0000313" key="2">
    <source>
        <dbReference type="Proteomes" id="UP000886501"/>
    </source>
</evidence>
<accession>A0ACB6ZGJ7</accession>
<organism evidence="1 2">
    <name type="scientific">Thelephora ganbajun</name>
    <name type="common">Ganba fungus</name>
    <dbReference type="NCBI Taxonomy" id="370292"/>
    <lineage>
        <taxon>Eukaryota</taxon>
        <taxon>Fungi</taxon>
        <taxon>Dikarya</taxon>
        <taxon>Basidiomycota</taxon>
        <taxon>Agaricomycotina</taxon>
        <taxon>Agaricomycetes</taxon>
        <taxon>Thelephorales</taxon>
        <taxon>Thelephoraceae</taxon>
        <taxon>Thelephora</taxon>
    </lineage>
</organism>